<name>A0A0E9WML3_ANGAN</name>
<dbReference type="EMBL" id="GBXM01016938">
    <property type="protein sequence ID" value="JAH91639.1"/>
    <property type="molecule type" value="Transcribed_RNA"/>
</dbReference>
<accession>A0A0E9WML3</accession>
<reference evidence="1" key="1">
    <citation type="submission" date="2014-11" db="EMBL/GenBank/DDBJ databases">
        <authorList>
            <person name="Amaro Gonzalez C."/>
        </authorList>
    </citation>
    <scope>NUCLEOTIDE SEQUENCE</scope>
</reference>
<reference evidence="1" key="2">
    <citation type="journal article" date="2015" name="Fish Shellfish Immunol.">
        <title>Early steps in the European eel (Anguilla anguilla)-Vibrio vulnificus interaction in the gills: Role of the RtxA13 toxin.</title>
        <authorList>
            <person name="Callol A."/>
            <person name="Pajuelo D."/>
            <person name="Ebbesson L."/>
            <person name="Teles M."/>
            <person name="MacKenzie S."/>
            <person name="Amaro C."/>
        </authorList>
    </citation>
    <scope>NUCLEOTIDE SEQUENCE</scope>
</reference>
<proteinExistence type="predicted"/>
<dbReference type="AlphaFoldDB" id="A0A0E9WML3"/>
<sequence length="59" mass="7221">MNPFFLLQLQTLFTVCNVIQNLPQYLRYIHGKKTCPWSCLNSDMRYTKVNFIHFFFSRR</sequence>
<protein>
    <submittedName>
        <fullName evidence="1">Uncharacterized protein</fullName>
    </submittedName>
</protein>
<organism evidence="1">
    <name type="scientific">Anguilla anguilla</name>
    <name type="common">European freshwater eel</name>
    <name type="synonym">Muraena anguilla</name>
    <dbReference type="NCBI Taxonomy" id="7936"/>
    <lineage>
        <taxon>Eukaryota</taxon>
        <taxon>Metazoa</taxon>
        <taxon>Chordata</taxon>
        <taxon>Craniata</taxon>
        <taxon>Vertebrata</taxon>
        <taxon>Euteleostomi</taxon>
        <taxon>Actinopterygii</taxon>
        <taxon>Neopterygii</taxon>
        <taxon>Teleostei</taxon>
        <taxon>Anguilliformes</taxon>
        <taxon>Anguillidae</taxon>
        <taxon>Anguilla</taxon>
    </lineage>
</organism>
<evidence type="ECO:0000313" key="1">
    <source>
        <dbReference type="EMBL" id="JAH91639.1"/>
    </source>
</evidence>